<dbReference type="eggNOG" id="ENOG502SKDB">
    <property type="taxonomic scope" value="Eukaryota"/>
</dbReference>
<sequence length="310" mass="34439">MARPAFVPTTAFRPIFPRRLVDWLPCDCRHGRALFITRDSQSSQLFITGRVPKQIVVLDPMTGADKLLDVPEMWSYMPWSAAVFCAVGGCNHLNCHGGPFRVALVCSDSRKRKPTIAAVYSSETDAWSDPTYIGPPYCFVMLRRRSVLLGNALYFLCGRNSILEFDMARMRLAAIPSPPFVDHVYSCGTCLVTVEGGGLGFAAIVGQSRLHLWSMEEATGRWNLCAVKDLETLLPRYAISPMIALIGFAEGVRVIVVRKRTGIFTIELGSSERAMEVTTRSEINVAFPFMSFCTPVLLREGLSNELMMVI</sequence>
<organism evidence="1">
    <name type="scientific">Oryza brachyantha</name>
    <name type="common">malo sina</name>
    <dbReference type="NCBI Taxonomy" id="4533"/>
    <lineage>
        <taxon>Eukaryota</taxon>
        <taxon>Viridiplantae</taxon>
        <taxon>Streptophyta</taxon>
        <taxon>Embryophyta</taxon>
        <taxon>Tracheophyta</taxon>
        <taxon>Spermatophyta</taxon>
        <taxon>Magnoliopsida</taxon>
        <taxon>Liliopsida</taxon>
        <taxon>Poales</taxon>
        <taxon>Poaceae</taxon>
        <taxon>BOP clade</taxon>
        <taxon>Oryzoideae</taxon>
        <taxon>Oryzeae</taxon>
        <taxon>Oryzinae</taxon>
        <taxon>Oryza</taxon>
    </lineage>
</organism>
<dbReference type="Proteomes" id="UP000006038">
    <property type="component" value="Chromosome 6"/>
</dbReference>
<reference evidence="1" key="2">
    <citation type="submission" date="2013-04" db="UniProtKB">
        <authorList>
            <consortium name="EnsemblPlants"/>
        </authorList>
    </citation>
    <scope>IDENTIFICATION</scope>
</reference>
<proteinExistence type="predicted"/>
<dbReference type="PANTHER" id="PTHR33186">
    <property type="entry name" value="OS10G0136150 PROTEIN-RELATED"/>
    <property type="match status" value="1"/>
</dbReference>
<reference evidence="1" key="1">
    <citation type="journal article" date="2013" name="Nat. Commun.">
        <title>Whole-genome sequencing of Oryza brachyantha reveals mechanisms underlying Oryza genome evolution.</title>
        <authorList>
            <person name="Chen J."/>
            <person name="Huang Q."/>
            <person name="Gao D."/>
            <person name="Wang J."/>
            <person name="Lang Y."/>
            <person name="Liu T."/>
            <person name="Li B."/>
            <person name="Bai Z."/>
            <person name="Luis Goicoechea J."/>
            <person name="Liang C."/>
            <person name="Chen C."/>
            <person name="Zhang W."/>
            <person name="Sun S."/>
            <person name="Liao Y."/>
            <person name="Zhang X."/>
            <person name="Yang L."/>
            <person name="Song C."/>
            <person name="Wang M."/>
            <person name="Shi J."/>
            <person name="Liu G."/>
            <person name="Liu J."/>
            <person name="Zhou H."/>
            <person name="Zhou W."/>
            <person name="Yu Q."/>
            <person name="An N."/>
            <person name="Chen Y."/>
            <person name="Cai Q."/>
            <person name="Wang B."/>
            <person name="Liu B."/>
            <person name="Min J."/>
            <person name="Huang Y."/>
            <person name="Wu H."/>
            <person name="Li Z."/>
            <person name="Zhang Y."/>
            <person name="Yin Y."/>
            <person name="Song W."/>
            <person name="Jiang J."/>
            <person name="Jackson S.A."/>
            <person name="Wing R.A."/>
            <person name="Wang J."/>
            <person name="Chen M."/>
        </authorList>
    </citation>
    <scope>NUCLEOTIDE SEQUENCE [LARGE SCALE GENOMIC DNA]</scope>
    <source>
        <strain evidence="1">cv. IRGC 101232</strain>
    </source>
</reference>
<evidence type="ECO:0008006" key="3">
    <source>
        <dbReference type="Google" id="ProtNLM"/>
    </source>
</evidence>
<dbReference type="PANTHER" id="PTHR33186:SF15">
    <property type="entry name" value="OS06G0249850 PROTEIN"/>
    <property type="match status" value="1"/>
</dbReference>
<dbReference type="EnsemblPlants" id="OB06G18670.1">
    <property type="protein sequence ID" value="OB06G18670.1"/>
    <property type="gene ID" value="OB06G18670"/>
</dbReference>
<evidence type="ECO:0000313" key="1">
    <source>
        <dbReference type="EnsemblPlants" id="OB06G18670.1"/>
    </source>
</evidence>
<name>J3MCX3_ORYBR</name>
<dbReference type="OMA" id="WSMEEAT"/>
<protein>
    <recommendedName>
        <fullName evidence="3">F-box associated domain-containing protein</fullName>
    </recommendedName>
</protein>
<dbReference type="Gramene" id="OB06G18670.1">
    <property type="protein sequence ID" value="OB06G18670.1"/>
    <property type="gene ID" value="OB06G18670"/>
</dbReference>
<keyword evidence="2" id="KW-1185">Reference proteome</keyword>
<accession>J3MCX3</accession>
<dbReference type="AlphaFoldDB" id="J3MCX3"/>
<evidence type="ECO:0000313" key="2">
    <source>
        <dbReference type="Proteomes" id="UP000006038"/>
    </source>
</evidence>
<dbReference type="HOGENOM" id="CLU_017945_3_1_1"/>